<dbReference type="InterPro" id="IPR008921">
    <property type="entry name" value="DNA_pol3_clamp-load_cplx_C"/>
</dbReference>
<dbReference type="PANTHER" id="PTHR34388:SF1">
    <property type="entry name" value="DNA POLYMERASE III SUBUNIT DELTA"/>
    <property type="match status" value="1"/>
</dbReference>
<dbReference type="Gene3D" id="1.10.8.60">
    <property type="match status" value="1"/>
</dbReference>
<keyword evidence="5" id="KW-0239">DNA-directed DNA polymerase</keyword>
<comment type="catalytic activity">
    <reaction evidence="7">
        <text>DNA(n) + a 2'-deoxyribonucleoside 5'-triphosphate = DNA(n+1) + diphosphate</text>
        <dbReference type="Rhea" id="RHEA:22508"/>
        <dbReference type="Rhea" id="RHEA-COMP:17339"/>
        <dbReference type="Rhea" id="RHEA-COMP:17340"/>
        <dbReference type="ChEBI" id="CHEBI:33019"/>
        <dbReference type="ChEBI" id="CHEBI:61560"/>
        <dbReference type="ChEBI" id="CHEBI:173112"/>
        <dbReference type="EC" id="2.7.7.7"/>
    </reaction>
</comment>
<reference evidence="8 9" key="1">
    <citation type="submission" date="2018-07" db="EMBL/GenBank/DDBJ databases">
        <title>Genome sequence of Nitratireductor thuwali#1536.</title>
        <authorList>
            <person name="Michoud G."/>
            <person name="Merlino G."/>
            <person name="Sefrji F.O."/>
            <person name="Daffonchio D."/>
        </authorList>
    </citation>
    <scope>NUCLEOTIDE SEQUENCE [LARGE SCALE GENOMIC DNA]</scope>
    <source>
        <strain evidence="9">Nit1536</strain>
    </source>
</reference>
<evidence type="ECO:0000256" key="4">
    <source>
        <dbReference type="ARBA" id="ARBA00022705"/>
    </source>
</evidence>
<evidence type="ECO:0000313" key="8">
    <source>
        <dbReference type="EMBL" id="UUP17568.1"/>
    </source>
</evidence>
<name>A0ABY5MJT9_9HYPH</name>
<keyword evidence="3" id="KW-0548">Nucleotidyltransferase</keyword>
<dbReference type="PANTHER" id="PTHR34388">
    <property type="entry name" value="DNA POLYMERASE III SUBUNIT DELTA"/>
    <property type="match status" value="1"/>
</dbReference>
<evidence type="ECO:0000256" key="5">
    <source>
        <dbReference type="ARBA" id="ARBA00022932"/>
    </source>
</evidence>
<proteinExistence type="inferred from homology"/>
<evidence type="ECO:0000256" key="1">
    <source>
        <dbReference type="ARBA" id="ARBA00012417"/>
    </source>
</evidence>
<evidence type="ECO:0000256" key="7">
    <source>
        <dbReference type="ARBA" id="ARBA00049244"/>
    </source>
</evidence>
<dbReference type="EC" id="2.7.7.7" evidence="1"/>
<evidence type="ECO:0000256" key="3">
    <source>
        <dbReference type="ARBA" id="ARBA00022695"/>
    </source>
</evidence>
<keyword evidence="2" id="KW-0808">Transferase</keyword>
<comment type="similarity">
    <text evidence="6">Belongs to the DNA polymerase HolA subunit family.</text>
</comment>
<dbReference type="RefSeq" id="WP_338529887.1">
    <property type="nucleotide sequence ID" value="NZ_CP030941.1"/>
</dbReference>
<organism evidence="8 9">
    <name type="scientific">Nitratireductor thuwali</name>
    <dbReference type="NCBI Taxonomy" id="2267699"/>
    <lineage>
        <taxon>Bacteria</taxon>
        <taxon>Pseudomonadati</taxon>
        <taxon>Pseudomonadota</taxon>
        <taxon>Alphaproteobacteria</taxon>
        <taxon>Hyphomicrobiales</taxon>
        <taxon>Phyllobacteriaceae</taxon>
        <taxon>Nitratireductor</taxon>
    </lineage>
</organism>
<accession>A0ABY5MJT9</accession>
<keyword evidence="4" id="KW-0235">DNA replication</keyword>
<dbReference type="Gene3D" id="3.40.50.300">
    <property type="entry name" value="P-loop containing nucleotide triphosphate hydrolases"/>
    <property type="match status" value="1"/>
</dbReference>
<protein>
    <recommendedName>
        <fullName evidence="1">DNA-directed DNA polymerase</fullName>
        <ecNumber evidence="1">2.7.7.7</ecNumber>
    </recommendedName>
</protein>
<keyword evidence="9" id="KW-1185">Reference proteome</keyword>
<evidence type="ECO:0000256" key="6">
    <source>
        <dbReference type="ARBA" id="ARBA00034754"/>
    </source>
</evidence>
<evidence type="ECO:0000313" key="9">
    <source>
        <dbReference type="Proteomes" id="UP001342418"/>
    </source>
</evidence>
<dbReference type="SUPFAM" id="SSF48019">
    <property type="entry name" value="post-AAA+ oligomerization domain-like"/>
    <property type="match status" value="1"/>
</dbReference>
<dbReference type="Gene3D" id="1.20.272.10">
    <property type="match status" value="1"/>
</dbReference>
<evidence type="ECO:0000256" key="2">
    <source>
        <dbReference type="ARBA" id="ARBA00022679"/>
    </source>
</evidence>
<dbReference type="NCBIfam" id="TIGR01128">
    <property type="entry name" value="holA"/>
    <property type="match status" value="1"/>
</dbReference>
<dbReference type="SUPFAM" id="SSF52540">
    <property type="entry name" value="P-loop containing nucleoside triphosphate hydrolases"/>
    <property type="match status" value="1"/>
</dbReference>
<dbReference type="InterPro" id="IPR027417">
    <property type="entry name" value="P-loop_NTPase"/>
</dbReference>
<dbReference type="EMBL" id="CP030941">
    <property type="protein sequence ID" value="UUP17568.1"/>
    <property type="molecule type" value="Genomic_DNA"/>
</dbReference>
<dbReference type="InterPro" id="IPR005790">
    <property type="entry name" value="DNA_polIII_delta"/>
</dbReference>
<gene>
    <name evidence="8" type="ORF">NTH_02038</name>
</gene>
<dbReference type="Proteomes" id="UP001342418">
    <property type="component" value="Chromosome"/>
</dbReference>
<sequence length="346" mass="37160">MAQKKAHEVDGWLARPDPLFWIVLIYGPDRGLVSERARRYAVATGLPLDDPFTVIKLDAGEVEQQPGRLSDEVRTVPMFAERRLIWLRGAGAQAGLGRDIGRLIAEPSSDCTILIEAGDLKKGAALRSAVERGDGAMALPCYADDGRGLDALIDEVLSASGLSIDLEARQLLKANLGGDRLATRGELEKLALYCAGSKTVLAADIRELVGDVARSSADDTVDAVLCGRIAEFDTLFSRHLATGSPAFLVLSAALRQVHQLQILREQVEREGKSPASAIGAARPPVFFARRRAVETALQRWDLGRLAAAGVRLHGAILRTRQHPAAAEASTRQALLALAIESARTGR</sequence>